<dbReference type="PROSITE" id="PS50949">
    <property type="entry name" value="HTH_GNTR"/>
    <property type="match status" value="1"/>
</dbReference>
<organism evidence="4 5">
    <name type="scientific">Mycolicibacterium confluentis</name>
    <dbReference type="NCBI Taxonomy" id="28047"/>
    <lineage>
        <taxon>Bacteria</taxon>
        <taxon>Bacillati</taxon>
        <taxon>Actinomycetota</taxon>
        <taxon>Actinomycetes</taxon>
        <taxon>Mycobacteriales</taxon>
        <taxon>Mycobacteriaceae</taxon>
        <taxon>Mycolicibacterium</taxon>
    </lineage>
</organism>
<dbReference type="SMART" id="SM00895">
    <property type="entry name" value="FCD"/>
    <property type="match status" value="1"/>
</dbReference>
<reference evidence="4" key="1">
    <citation type="journal article" date="2019" name="Emerg. Microbes Infect.">
        <title>Comprehensive subspecies identification of 175 nontuberculous mycobacteria species based on 7547 genomic profiles.</title>
        <authorList>
            <person name="Matsumoto Y."/>
            <person name="Kinjo T."/>
            <person name="Motooka D."/>
            <person name="Nabeya D."/>
            <person name="Jung N."/>
            <person name="Uechi K."/>
            <person name="Horii T."/>
            <person name="Iida T."/>
            <person name="Fujita J."/>
            <person name="Nakamura S."/>
        </authorList>
    </citation>
    <scope>NUCLEOTIDE SEQUENCE [LARGE SCALE GENOMIC DNA]</scope>
    <source>
        <strain evidence="4">JCM 13671</strain>
    </source>
</reference>
<dbReference type="Proteomes" id="UP000466931">
    <property type="component" value="Chromosome"/>
</dbReference>
<keyword evidence="2" id="KW-0238">DNA-binding</keyword>
<dbReference type="AlphaFoldDB" id="A0A7I7Y203"/>
<dbReference type="PANTHER" id="PTHR43537">
    <property type="entry name" value="TRANSCRIPTIONAL REGULATOR, GNTR FAMILY"/>
    <property type="match status" value="1"/>
</dbReference>
<name>A0A7I7Y203_9MYCO</name>
<evidence type="ECO:0000256" key="3">
    <source>
        <dbReference type="ARBA" id="ARBA00023163"/>
    </source>
</evidence>
<evidence type="ECO:0000256" key="1">
    <source>
        <dbReference type="ARBA" id="ARBA00023015"/>
    </source>
</evidence>
<dbReference type="InterPro" id="IPR011711">
    <property type="entry name" value="GntR_C"/>
</dbReference>
<evidence type="ECO:0000256" key="2">
    <source>
        <dbReference type="ARBA" id="ARBA00023125"/>
    </source>
</evidence>
<dbReference type="Pfam" id="PF07729">
    <property type="entry name" value="FCD"/>
    <property type="match status" value="1"/>
</dbReference>
<dbReference type="CDD" id="cd07377">
    <property type="entry name" value="WHTH_GntR"/>
    <property type="match status" value="1"/>
</dbReference>
<dbReference type="PANTHER" id="PTHR43537:SF5">
    <property type="entry name" value="UXU OPERON TRANSCRIPTIONAL REGULATOR"/>
    <property type="match status" value="1"/>
</dbReference>
<gene>
    <name evidence="4" type="ORF">MCNF_42630</name>
</gene>
<proteinExistence type="predicted"/>
<dbReference type="InterPro" id="IPR000524">
    <property type="entry name" value="Tscrpt_reg_HTH_GntR"/>
</dbReference>
<keyword evidence="3" id="KW-0804">Transcription</keyword>
<dbReference type="SUPFAM" id="SSF46785">
    <property type="entry name" value="Winged helix' DNA-binding domain"/>
    <property type="match status" value="1"/>
</dbReference>
<dbReference type="InterPro" id="IPR036388">
    <property type="entry name" value="WH-like_DNA-bd_sf"/>
</dbReference>
<keyword evidence="5" id="KW-1185">Reference proteome</keyword>
<evidence type="ECO:0000313" key="5">
    <source>
        <dbReference type="Proteomes" id="UP000466931"/>
    </source>
</evidence>
<dbReference type="SMART" id="SM00345">
    <property type="entry name" value="HTH_GNTR"/>
    <property type="match status" value="1"/>
</dbReference>
<dbReference type="InterPro" id="IPR008920">
    <property type="entry name" value="TF_FadR/GntR_C"/>
</dbReference>
<sequence>MQKDMATDLEPESQFDPVDPRDLFLSPMADGNLVQQTTRRLTEAIVAGLLQIGERLPPEPVLAQLLGIAPATLRSAFAEMRRAGYLETRRGRGGGTFIAQMTTPPADTGTVRLADLDEESIQDLVDYRRAVVAYATELAAERATSAEIEALDRLVGAIEACWNLAECVRLDAQLHINAAAATGSKRLWRETAHLEMESNSVMLSVVGGSQDEEMIKLIIADHREIVSAIRARDPQRARAAVTAHIDRGCVALMTMVKSKHAKPASR</sequence>
<dbReference type="Gene3D" id="1.20.120.530">
    <property type="entry name" value="GntR ligand-binding domain-like"/>
    <property type="match status" value="1"/>
</dbReference>
<reference evidence="4" key="2">
    <citation type="submission" date="2020-02" db="EMBL/GenBank/DDBJ databases">
        <authorList>
            <person name="Matsumoto Y."/>
            <person name="Motooka D."/>
            <person name="Nakamura S."/>
        </authorList>
    </citation>
    <scope>NUCLEOTIDE SEQUENCE</scope>
    <source>
        <strain evidence="4">JCM 13671</strain>
    </source>
</reference>
<dbReference type="GO" id="GO:0003677">
    <property type="term" value="F:DNA binding"/>
    <property type="evidence" value="ECO:0007669"/>
    <property type="project" value="UniProtKB-KW"/>
</dbReference>
<accession>A0A7I7Y203</accession>
<dbReference type="InterPro" id="IPR036390">
    <property type="entry name" value="WH_DNA-bd_sf"/>
</dbReference>
<dbReference type="EMBL" id="AP022612">
    <property type="protein sequence ID" value="BBZ35658.1"/>
    <property type="molecule type" value="Genomic_DNA"/>
</dbReference>
<dbReference type="Pfam" id="PF00392">
    <property type="entry name" value="GntR"/>
    <property type="match status" value="1"/>
</dbReference>
<keyword evidence="1" id="KW-0805">Transcription regulation</keyword>
<dbReference type="Gene3D" id="1.10.10.10">
    <property type="entry name" value="Winged helix-like DNA-binding domain superfamily/Winged helix DNA-binding domain"/>
    <property type="match status" value="1"/>
</dbReference>
<dbReference type="GO" id="GO:0003700">
    <property type="term" value="F:DNA-binding transcription factor activity"/>
    <property type="evidence" value="ECO:0007669"/>
    <property type="project" value="InterPro"/>
</dbReference>
<dbReference type="SUPFAM" id="SSF48008">
    <property type="entry name" value="GntR ligand-binding domain-like"/>
    <property type="match status" value="1"/>
</dbReference>
<evidence type="ECO:0000313" key="4">
    <source>
        <dbReference type="EMBL" id="BBZ35658.1"/>
    </source>
</evidence>
<protein>
    <submittedName>
        <fullName evidence="4">GntR family transcriptional regulator</fullName>
    </submittedName>
</protein>